<sequence>MNFMQFLKSLDDLLYEIITWLVFYPVTLWRTIRRPFAMMAYADSELEDAAEQQYPDVLSPPLFLLLTLLLSHTIELALVGQSDLIAEKRGLAGLISDDTSLLLVRLLFFAVFPLIMSVALLRRRRDKLTRDSLKPLFYAQCYPAGVFALVLGVGSLATQMHGNPLFRIAGLWILLAAFLWYGTLQTFWFVRMLGTSRLRGFGIATMTMLESLLVFVLLAALLA</sequence>
<dbReference type="RefSeq" id="WP_183995868.1">
    <property type="nucleotide sequence ID" value="NZ_JACIEH010000001.1"/>
</dbReference>
<evidence type="ECO:0000313" key="2">
    <source>
        <dbReference type="EMBL" id="MBB4097870.1"/>
    </source>
</evidence>
<dbReference type="Proteomes" id="UP000557392">
    <property type="component" value="Unassembled WGS sequence"/>
</dbReference>
<keyword evidence="3" id="KW-1185">Reference proteome</keyword>
<keyword evidence="1" id="KW-1133">Transmembrane helix</keyword>
<evidence type="ECO:0008006" key="4">
    <source>
        <dbReference type="Google" id="ProtNLM"/>
    </source>
</evidence>
<dbReference type="EMBL" id="JACIEH010000001">
    <property type="protein sequence ID" value="MBB4097870.1"/>
    <property type="molecule type" value="Genomic_DNA"/>
</dbReference>
<comment type="caution">
    <text evidence="2">The sequence shown here is derived from an EMBL/GenBank/DDBJ whole genome shotgun (WGS) entry which is preliminary data.</text>
</comment>
<keyword evidence="1" id="KW-0812">Transmembrane</keyword>
<name>A0A7W6JQX2_9SPHN</name>
<feature type="transmembrane region" description="Helical" evidence="1">
    <location>
        <begin position="133"/>
        <end position="157"/>
    </location>
</feature>
<feature type="transmembrane region" description="Helical" evidence="1">
    <location>
        <begin position="100"/>
        <end position="121"/>
    </location>
</feature>
<feature type="transmembrane region" description="Helical" evidence="1">
    <location>
        <begin position="201"/>
        <end position="222"/>
    </location>
</feature>
<feature type="transmembrane region" description="Helical" evidence="1">
    <location>
        <begin position="13"/>
        <end position="32"/>
    </location>
</feature>
<feature type="transmembrane region" description="Helical" evidence="1">
    <location>
        <begin position="169"/>
        <end position="189"/>
    </location>
</feature>
<evidence type="ECO:0000256" key="1">
    <source>
        <dbReference type="SAM" id="Phobius"/>
    </source>
</evidence>
<keyword evidence="1" id="KW-0472">Membrane</keyword>
<proteinExistence type="predicted"/>
<reference evidence="2 3" key="1">
    <citation type="submission" date="2020-08" db="EMBL/GenBank/DDBJ databases">
        <title>Genomic Encyclopedia of Type Strains, Phase IV (KMG-IV): sequencing the most valuable type-strain genomes for metagenomic binning, comparative biology and taxonomic classification.</title>
        <authorList>
            <person name="Goeker M."/>
        </authorList>
    </citation>
    <scope>NUCLEOTIDE SEQUENCE [LARGE SCALE GENOMIC DNA]</scope>
    <source>
        <strain evidence="2 3">DSM 101806</strain>
    </source>
</reference>
<gene>
    <name evidence="2" type="ORF">GGR46_001403</name>
</gene>
<feature type="transmembrane region" description="Helical" evidence="1">
    <location>
        <begin position="62"/>
        <end position="80"/>
    </location>
</feature>
<organism evidence="2 3">
    <name type="scientific">Sphingomonas kyeonggiensis</name>
    <dbReference type="NCBI Taxonomy" id="1268553"/>
    <lineage>
        <taxon>Bacteria</taxon>
        <taxon>Pseudomonadati</taxon>
        <taxon>Pseudomonadota</taxon>
        <taxon>Alphaproteobacteria</taxon>
        <taxon>Sphingomonadales</taxon>
        <taxon>Sphingomonadaceae</taxon>
        <taxon>Sphingomonas</taxon>
    </lineage>
</organism>
<accession>A0A7W6JQX2</accession>
<dbReference type="AlphaFoldDB" id="A0A7W6JQX2"/>
<protein>
    <recommendedName>
        <fullName evidence="4">Permease</fullName>
    </recommendedName>
</protein>
<evidence type="ECO:0000313" key="3">
    <source>
        <dbReference type="Proteomes" id="UP000557392"/>
    </source>
</evidence>